<name>A0A1L9TU74_9EURO</name>
<protein>
    <submittedName>
        <fullName evidence="1">Uncharacterized protein</fullName>
    </submittedName>
</protein>
<sequence>MGPIKWYWPTNSSQSPAPTLQAKWAAASWTQISNESGPNRECGSTSTGLGQTNWILNSPKTGWQTRLTEGSAGRKSCQFQVMGEVTKSERSCAGEDAAAAGTRPGPVNYRIGVSPNSDWELPFWAGIHPSNKQLNAVAQESWAESTTMLSRAKCRAI</sequence>
<organism evidence="1 2">
    <name type="scientific">Aspergillus sydowii CBS 593.65</name>
    <dbReference type="NCBI Taxonomy" id="1036612"/>
    <lineage>
        <taxon>Eukaryota</taxon>
        <taxon>Fungi</taxon>
        <taxon>Dikarya</taxon>
        <taxon>Ascomycota</taxon>
        <taxon>Pezizomycotina</taxon>
        <taxon>Eurotiomycetes</taxon>
        <taxon>Eurotiomycetidae</taxon>
        <taxon>Eurotiales</taxon>
        <taxon>Aspergillaceae</taxon>
        <taxon>Aspergillus</taxon>
        <taxon>Aspergillus subgen. Nidulantes</taxon>
    </lineage>
</organism>
<dbReference type="GeneID" id="63766489"/>
<dbReference type="Proteomes" id="UP000184356">
    <property type="component" value="Unassembled WGS sequence"/>
</dbReference>
<dbReference type="AlphaFoldDB" id="A0A1L9TU74"/>
<dbReference type="RefSeq" id="XP_040706778.1">
    <property type="nucleotide sequence ID" value="XM_040850416.1"/>
</dbReference>
<keyword evidence="2" id="KW-1185">Reference proteome</keyword>
<dbReference type="VEuPathDB" id="FungiDB:ASPSYDRAFT_677785"/>
<proteinExistence type="predicted"/>
<dbReference type="EMBL" id="KV878583">
    <property type="protein sequence ID" value="OJJ62972.1"/>
    <property type="molecule type" value="Genomic_DNA"/>
</dbReference>
<gene>
    <name evidence="1" type="ORF">ASPSYDRAFT_677785</name>
</gene>
<evidence type="ECO:0000313" key="1">
    <source>
        <dbReference type="EMBL" id="OJJ62972.1"/>
    </source>
</evidence>
<evidence type="ECO:0000313" key="2">
    <source>
        <dbReference type="Proteomes" id="UP000184356"/>
    </source>
</evidence>
<accession>A0A1L9TU74</accession>
<reference evidence="2" key="1">
    <citation type="journal article" date="2017" name="Genome Biol.">
        <title>Comparative genomics reveals high biological diversity and specific adaptations in the industrially and medically important fungal genus Aspergillus.</title>
        <authorList>
            <person name="de Vries R.P."/>
            <person name="Riley R."/>
            <person name="Wiebenga A."/>
            <person name="Aguilar-Osorio G."/>
            <person name="Amillis S."/>
            <person name="Uchima C.A."/>
            <person name="Anderluh G."/>
            <person name="Asadollahi M."/>
            <person name="Askin M."/>
            <person name="Barry K."/>
            <person name="Battaglia E."/>
            <person name="Bayram O."/>
            <person name="Benocci T."/>
            <person name="Braus-Stromeyer S.A."/>
            <person name="Caldana C."/>
            <person name="Canovas D."/>
            <person name="Cerqueira G.C."/>
            <person name="Chen F."/>
            <person name="Chen W."/>
            <person name="Choi C."/>
            <person name="Clum A."/>
            <person name="Dos Santos R.A."/>
            <person name="Damasio A.R."/>
            <person name="Diallinas G."/>
            <person name="Emri T."/>
            <person name="Fekete E."/>
            <person name="Flipphi M."/>
            <person name="Freyberg S."/>
            <person name="Gallo A."/>
            <person name="Gournas C."/>
            <person name="Habgood R."/>
            <person name="Hainaut M."/>
            <person name="Harispe M.L."/>
            <person name="Henrissat B."/>
            <person name="Hilden K.S."/>
            <person name="Hope R."/>
            <person name="Hossain A."/>
            <person name="Karabika E."/>
            <person name="Karaffa L."/>
            <person name="Karanyi Z."/>
            <person name="Krasevec N."/>
            <person name="Kuo A."/>
            <person name="Kusch H."/>
            <person name="LaButti K."/>
            <person name="Lagendijk E.L."/>
            <person name="Lapidus A."/>
            <person name="Levasseur A."/>
            <person name="Lindquist E."/>
            <person name="Lipzen A."/>
            <person name="Logrieco A.F."/>
            <person name="MacCabe A."/>
            <person name="Maekelae M.R."/>
            <person name="Malavazi I."/>
            <person name="Melin P."/>
            <person name="Meyer V."/>
            <person name="Mielnichuk N."/>
            <person name="Miskei M."/>
            <person name="Molnar A.P."/>
            <person name="Mule G."/>
            <person name="Ngan C.Y."/>
            <person name="Orejas M."/>
            <person name="Orosz E."/>
            <person name="Ouedraogo J.P."/>
            <person name="Overkamp K.M."/>
            <person name="Park H.-S."/>
            <person name="Perrone G."/>
            <person name="Piumi F."/>
            <person name="Punt P.J."/>
            <person name="Ram A.F."/>
            <person name="Ramon A."/>
            <person name="Rauscher S."/>
            <person name="Record E."/>
            <person name="Riano-Pachon D.M."/>
            <person name="Robert V."/>
            <person name="Roehrig J."/>
            <person name="Ruller R."/>
            <person name="Salamov A."/>
            <person name="Salih N.S."/>
            <person name="Samson R.A."/>
            <person name="Sandor E."/>
            <person name="Sanguinetti M."/>
            <person name="Schuetze T."/>
            <person name="Sepcic K."/>
            <person name="Shelest E."/>
            <person name="Sherlock G."/>
            <person name="Sophianopoulou V."/>
            <person name="Squina F.M."/>
            <person name="Sun H."/>
            <person name="Susca A."/>
            <person name="Todd R.B."/>
            <person name="Tsang A."/>
            <person name="Unkles S.E."/>
            <person name="van de Wiele N."/>
            <person name="van Rossen-Uffink D."/>
            <person name="Oliveira J.V."/>
            <person name="Vesth T.C."/>
            <person name="Visser J."/>
            <person name="Yu J.-H."/>
            <person name="Zhou M."/>
            <person name="Andersen M.R."/>
            <person name="Archer D.B."/>
            <person name="Baker S.E."/>
            <person name="Benoit I."/>
            <person name="Brakhage A.A."/>
            <person name="Braus G.H."/>
            <person name="Fischer R."/>
            <person name="Frisvad J.C."/>
            <person name="Goldman G.H."/>
            <person name="Houbraken J."/>
            <person name="Oakley B."/>
            <person name="Pocsi I."/>
            <person name="Scazzocchio C."/>
            <person name="Seiboth B."/>
            <person name="vanKuyk P.A."/>
            <person name="Wortman J."/>
            <person name="Dyer P.S."/>
            <person name="Grigoriev I.V."/>
        </authorList>
    </citation>
    <scope>NUCLEOTIDE SEQUENCE [LARGE SCALE GENOMIC DNA]</scope>
    <source>
        <strain evidence="2">CBS 593.65</strain>
    </source>
</reference>